<dbReference type="GO" id="GO:0042709">
    <property type="term" value="C:succinate-CoA ligase complex"/>
    <property type="evidence" value="ECO:0007669"/>
    <property type="project" value="TreeGrafter"/>
</dbReference>
<dbReference type="PANTHER" id="PTHR11815:SF10">
    <property type="entry name" value="SUCCINATE--COA LIGASE [GDP-FORMING] SUBUNIT BETA, MITOCHONDRIAL"/>
    <property type="match status" value="1"/>
</dbReference>
<feature type="binding site" evidence="7">
    <location>
        <position position="102"/>
    </location>
    <ligand>
        <name>ATP</name>
        <dbReference type="ChEBI" id="CHEBI:30616"/>
    </ligand>
</feature>
<dbReference type="Gene3D" id="3.30.1490.20">
    <property type="entry name" value="ATP-grasp fold, A domain"/>
    <property type="match status" value="1"/>
</dbReference>
<dbReference type="Proteomes" id="UP000255139">
    <property type="component" value="Unassembled WGS sequence"/>
</dbReference>
<dbReference type="STRING" id="216.LS73_07645"/>
<dbReference type="Pfam" id="PF08442">
    <property type="entry name" value="ATP-grasp_2"/>
    <property type="match status" value="1"/>
</dbReference>
<dbReference type="GO" id="GO:0005829">
    <property type="term" value="C:cytosol"/>
    <property type="evidence" value="ECO:0007669"/>
    <property type="project" value="TreeGrafter"/>
</dbReference>
<dbReference type="InterPro" id="IPR005809">
    <property type="entry name" value="Succ_CoA_ligase-like_bsu"/>
</dbReference>
<evidence type="ECO:0000256" key="7">
    <source>
        <dbReference type="HAMAP-Rule" id="MF_00558"/>
    </source>
</evidence>
<dbReference type="FunFam" id="3.30.470.20:FF:000002">
    <property type="entry name" value="Succinate--CoA ligase [ADP-forming] subunit beta"/>
    <property type="match status" value="1"/>
</dbReference>
<feature type="domain" description="ATP-grasp" evidence="9">
    <location>
        <begin position="9"/>
        <end position="244"/>
    </location>
</feature>
<dbReference type="FunFam" id="3.30.1490.20:FF:000002">
    <property type="entry name" value="Succinate--CoA ligase [ADP-forming] subunit beta"/>
    <property type="match status" value="1"/>
</dbReference>
<comment type="catalytic activity">
    <reaction evidence="7">
        <text>succinate + ATP + CoA = succinyl-CoA + ADP + phosphate</text>
        <dbReference type="Rhea" id="RHEA:17661"/>
        <dbReference type="ChEBI" id="CHEBI:30031"/>
        <dbReference type="ChEBI" id="CHEBI:30616"/>
        <dbReference type="ChEBI" id="CHEBI:43474"/>
        <dbReference type="ChEBI" id="CHEBI:57287"/>
        <dbReference type="ChEBI" id="CHEBI:57292"/>
        <dbReference type="ChEBI" id="CHEBI:456216"/>
        <dbReference type="EC" id="6.2.1.5"/>
    </reaction>
</comment>
<comment type="pathway">
    <text evidence="7">Carbohydrate metabolism; tricarboxylic acid cycle; succinate from succinyl-CoA (ligase route): step 1/1.</text>
</comment>
<keyword evidence="5 7" id="KW-0547">Nucleotide-binding</keyword>
<evidence type="ECO:0000259" key="9">
    <source>
        <dbReference type="PROSITE" id="PS50975"/>
    </source>
</evidence>
<reference evidence="10 13" key="2">
    <citation type="submission" date="2018-06" db="EMBL/GenBank/DDBJ databases">
        <authorList>
            <consortium name="Pathogen Informatics"/>
            <person name="Doyle S."/>
        </authorList>
    </citation>
    <scope>NUCLEOTIDE SEQUENCE [LARGE SCALE GENOMIC DNA]</scope>
    <source>
        <strain evidence="10 13">NCTC12714</strain>
    </source>
</reference>
<evidence type="ECO:0000313" key="11">
    <source>
        <dbReference type="EMBL" id="TLD98479.1"/>
    </source>
</evidence>
<organism evidence="10 13">
    <name type="scientific">Helicobacter muridarum</name>
    <dbReference type="NCBI Taxonomy" id="216"/>
    <lineage>
        <taxon>Bacteria</taxon>
        <taxon>Pseudomonadati</taxon>
        <taxon>Campylobacterota</taxon>
        <taxon>Epsilonproteobacteria</taxon>
        <taxon>Campylobacterales</taxon>
        <taxon>Helicobacteraceae</taxon>
        <taxon>Helicobacter</taxon>
    </lineage>
</organism>
<accession>A0A099TYE6</accession>
<feature type="binding site" evidence="7">
    <location>
        <begin position="53"/>
        <end position="55"/>
    </location>
    <ligand>
        <name>ATP</name>
        <dbReference type="ChEBI" id="CHEBI:30616"/>
    </ligand>
</feature>
<comment type="similarity">
    <text evidence="1 7">Belongs to the succinate/malate CoA ligase beta subunit family.</text>
</comment>
<dbReference type="HAMAP" id="MF_00558">
    <property type="entry name" value="Succ_CoA_beta"/>
    <property type="match status" value="1"/>
</dbReference>
<sequence length="387" mass="41358">MNIHEFQGKQVLKKYGVSVPRGRVVSNGHEAKAIARELGGSVWVVKAQIHAGGRGKAGGVKLAKSLDEVATLTDSMFGMTLVTHQTGPAGKKVGKVYVEEGLDIKKEFYIAVVLDRGLECPIFIASTEGGMEIEEVAEKSPEKIIKVAIDPTIGFRSFHALELAIGLGLTKEQQKPFSKFAKALYDVFINEDAEQVEINPLILTGDGNFLALDAKLGFDNNALYRHSDIVAMRDFTEEEPSEIEASESNLSYVKLEGNVGCMVNGAGLAMATMDIIKYEGGQPANFLDVGGGANPQTVAKGFEIILKDKNVKAIFVNIFGGIVQCDRVANGIIEATKISSVDVPVVVRLDGTNAEKAKEILKGAGIKNLIAAENLKDGAQKVVAAAK</sequence>
<dbReference type="PANTHER" id="PTHR11815">
    <property type="entry name" value="SUCCINYL-COA SYNTHETASE BETA CHAIN"/>
    <property type="match status" value="1"/>
</dbReference>
<feature type="binding site" evidence="7">
    <location>
        <position position="99"/>
    </location>
    <ligand>
        <name>ATP</name>
        <dbReference type="ChEBI" id="CHEBI:30616"/>
    </ligand>
</feature>
<comment type="catalytic activity">
    <reaction evidence="7">
        <text>GTP + succinate + CoA = succinyl-CoA + GDP + phosphate</text>
        <dbReference type="Rhea" id="RHEA:22120"/>
        <dbReference type="ChEBI" id="CHEBI:30031"/>
        <dbReference type="ChEBI" id="CHEBI:37565"/>
        <dbReference type="ChEBI" id="CHEBI:43474"/>
        <dbReference type="ChEBI" id="CHEBI:57287"/>
        <dbReference type="ChEBI" id="CHEBI:57292"/>
        <dbReference type="ChEBI" id="CHEBI:58189"/>
    </reaction>
</comment>
<feature type="binding site" evidence="7">
    <location>
        <begin position="321"/>
        <end position="323"/>
    </location>
    <ligand>
        <name>substrate</name>
        <note>ligand shared with subunit alpha</note>
    </ligand>
</feature>
<feature type="binding site" evidence="7">
    <location>
        <position position="46"/>
    </location>
    <ligand>
        <name>ATP</name>
        <dbReference type="ChEBI" id="CHEBI:30616"/>
    </ligand>
</feature>
<feature type="binding site" evidence="7">
    <location>
        <position position="264"/>
    </location>
    <ligand>
        <name>substrate</name>
        <note>ligand shared with subunit alpha</note>
    </ligand>
</feature>
<keyword evidence="4 7" id="KW-0479">Metal-binding</keyword>
<dbReference type="EMBL" id="UGJE01000002">
    <property type="protein sequence ID" value="STQ85580.1"/>
    <property type="molecule type" value="Genomic_DNA"/>
</dbReference>
<dbReference type="NCBIfam" id="TIGR01016">
    <property type="entry name" value="sucCoAbeta"/>
    <property type="match status" value="1"/>
</dbReference>
<dbReference type="AlphaFoldDB" id="A0A099TYE6"/>
<dbReference type="PIRSF" id="PIRSF001554">
    <property type="entry name" value="SucCS_beta"/>
    <property type="match status" value="1"/>
</dbReference>
<dbReference type="SUPFAM" id="SSF52210">
    <property type="entry name" value="Succinyl-CoA synthetase domains"/>
    <property type="match status" value="1"/>
</dbReference>
<evidence type="ECO:0000313" key="10">
    <source>
        <dbReference type="EMBL" id="STQ85580.1"/>
    </source>
</evidence>
<dbReference type="InterPro" id="IPR016102">
    <property type="entry name" value="Succinyl-CoA_synth-like"/>
</dbReference>
<dbReference type="GO" id="GO:0006104">
    <property type="term" value="P:succinyl-CoA metabolic process"/>
    <property type="evidence" value="ECO:0007669"/>
    <property type="project" value="TreeGrafter"/>
</dbReference>
<keyword evidence="2 7" id="KW-0816">Tricarboxylic acid cycle</keyword>
<feature type="binding site" evidence="7">
    <location>
        <position position="107"/>
    </location>
    <ligand>
        <name>ATP</name>
        <dbReference type="ChEBI" id="CHEBI:30616"/>
    </ligand>
</feature>
<keyword evidence="3 7" id="KW-0436">Ligase</keyword>
<dbReference type="NCBIfam" id="NF001913">
    <property type="entry name" value="PRK00696.1"/>
    <property type="match status" value="1"/>
</dbReference>
<feature type="binding site" evidence="7">
    <location>
        <position position="213"/>
    </location>
    <ligand>
        <name>Mg(2+)</name>
        <dbReference type="ChEBI" id="CHEBI:18420"/>
    </ligand>
</feature>
<dbReference type="InterPro" id="IPR017866">
    <property type="entry name" value="Succ-CoA_synthase_bsu_CS"/>
</dbReference>
<dbReference type="Gene3D" id="3.30.470.20">
    <property type="entry name" value="ATP-grasp fold, B domain"/>
    <property type="match status" value="1"/>
</dbReference>
<gene>
    <name evidence="7 10" type="primary">sucC</name>
    <name evidence="11" type="ORF">LS73_008890</name>
    <name evidence="10" type="ORF">NCTC12714_00366</name>
</gene>
<keyword evidence="7 8" id="KW-0067">ATP-binding</keyword>
<evidence type="ECO:0000256" key="3">
    <source>
        <dbReference type="ARBA" id="ARBA00022598"/>
    </source>
</evidence>
<dbReference type="GO" id="GO:0004775">
    <property type="term" value="F:succinate-CoA ligase (ADP-forming) activity"/>
    <property type="evidence" value="ECO:0007669"/>
    <property type="project" value="UniProtKB-UniRule"/>
</dbReference>
<comment type="subunit">
    <text evidence="7">Heterotetramer of two alpha and two beta subunits.</text>
</comment>
<evidence type="ECO:0000313" key="12">
    <source>
        <dbReference type="Proteomes" id="UP000029922"/>
    </source>
</evidence>
<dbReference type="Pfam" id="PF00549">
    <property type="entry name" value="Ligase_CoA"/>
    <property type="match status" value="1"/>
</dbReference>
<dbReference type="SUPFAM" id="SSF56059">
    <property type="entry name" value="Glutathione synthetase ATP-binding domain-like"/>
    <property type="match status" value="1"/>
</dbReference>
<evidence type="ECO:0000256" key="6">
    <source>
        <dbReference type="ARBA" id="ARBA00022842"/>
    </source>
</evidence>
<dbReference type="UniPathway" id="UPA00223">
    <property type="reaction ID" value="UER00999"/>
</dbReference>
<dbReference type="EMBL" id="JRPD02000030">
    <property type="protein sequence ID" value="TLD98479.1"/>
    <property type="molecule type" value="Genomic_DNA"/>
</dbReference>
<dbReference type="InterPro" id="IPR011761">
    <property type="entry name" value="ATP-grasp"/>
</dbReference>
<evidence type="ECO:0000313" key="13">
    <source>
        <dbReference type="Proteomes" id="UP000255139"/>
    </source>
</evidence>
<dbReference type="Proteomes" id="UP000029922">
    <property type="component" value="Unassembled WGS sequence"/>
</dbReference>
<evidence type="ECO:0000256" key="8">
    <source>
        <dbReference type="PROSITE-ProRule" id="PRU00409"/>
    </source>
</evidence>
<dbReference type="InterPro" id="IPR013815">
    <property type="entry name" value="ATP_grasp_subdomain_1"/>
</dbReference>
<comment type="cofactor">
    <cofactor evidence="7">
        <name>Mg(2+)</name>
        <dbReference type="ChEBI" id="CHEBI:18420"/>
    </cofactor>
    <text evidence="7">Binds 1 Mg(2+) ion per subunit.</text>
</comment>
<dbReference type="OrthoDB" id="9802602at2"/>
<comment type="function">
    <text evidence="7">Succinyl-CoA synthetase functions in the citric acid cycle (TCA), coupling the hydrolysis of succinyl-CoA to the synthesis of either ATP or GTP and thus represents the only step of substrate-level phosphorylation in the TCA. The beta subunit provides nucleotide specificity of the enzyme and binds the substrate succinate, while the binding sites for coenzyme A and phosphate are found in the alpha subunit.</text>
</comment>
<reference evidence="11 12" key="1">
    <citation type="journal article" date="2014" name="Genome Announc.">
        <title>Draft genome sequences of eight enterohepatic helicobacter species isolated from both laboratory and wild rodents.</title>
        <authorList>
            <person name="Sheh A."/>
            <person name="Shen Z."/>
            <person name="Fox J.G."/>
        </authorList>
    </citation>
    <scope>NUCLEOTIDE SEQUENCE [LARGE SCALE GENOMIC DNA]</scope>
    <source>
        <strain evidence="11 12">ST1</strain>
    </source>
</reference>
<dbReference type="PROSITE" id="PS01217">
    <property type="entry name" value="SUCCINYL_COA_LIG_3"/>
    <property type="match status" value="1"/>
</dbReference>
<dbReference type="InterPro" id="IPR005811">
    <property type="entry name" value="SUCC_ACL_C"/>
</dbReference>
<dbReference type="FunFam" id="3.40.50.261:FF:000001">
    <property type="entry name" value="Succinate--CoA ligase [ADP-forming] subunit beta"/>
    <property type="match status" value="1"/>
</dbReference>
<name>A0A099TYE6_9HELI</name>
<protein>
    <recommendedName>
        <fullName evidence="7">Succinate--CoA ligase [ADP-forming] subunit beta</fullName>
        <ecNumber evidence="7">6.2.1.5</ecNumber>
    </recommendedName>
    <alternativeName>
        <fullName evidence="7">Succinyl-CoA synthetase subunit beta</fullName>
        <shortName evidence="7">SCS-beta</shortName>
    </alternativeName>
</protein>
<dbReference type="PROSITE" id="PS50975">
    <property type="entry name" value="ATP_GRASP"/>
    <property type="match status" value="1"/>
</dbReference>
<proteinExistence type="inferred from homology"/>
<evidence type="ECO:0000256" key="2">
    <source>
        <dbReference type="ARBA" id="ARBA00022532"/>
    </source>
</evidence>
<dbReference type="EC" id="6.2.1.5" evidence="7"/>
<dbReference type="Gene3D" id="3.40.50.261">
    <property type="entry name" value="Succinyl-CoA synthetase domains"/>
    <property type="match status" value="1"/>
</dbReference>
<dbReference type="GO" id="GO:0005524">
    <property type="term" value="F:ATP binding"/>
    <property type="evidence" value="ECO:0007669"/>
    <property type="project" value="UniProtKB-UniRule"/>
</dbReference>
<dbReference type="GO" id="GO:0000287">
    <property type="term" value="F:magnesium ion binding"/>
    <property type="evidence" value="ECO:0007669"/>
    <property type="project" value="UniProtKB-UniRule"/>
</dbReference>
<evidence type="ECO:0000256" key="1">
    <source>
        <dbReference type="ARBA" id="ARBA00009182"/>
    </source>
</evidence>
<dbReference type="GO" id="GO:0006099">
    <property type="term" value="P:tricarboxylic acid cycle"/>
    <property type="evidence" value="ECO:0007669"/>
    <property type="project" value="UniProtKB-UniRule"/>
</dbReference>
<keyword evidence="6 7" id="KW-0460">Magnesium</keyword>
<evidence type="ECO:0000256" key="5">
    <source>
        <dbReference type="ARBA" id="ARBA00022741"/>
    </source>
</evidence>
<dbReference type="InterPro" id="IPR013650">
    <property type="entry name" value="ATP-grasp_succ-CoA_synth-type"/>
</dbReference>
<feature type="binding site" evidence="7">
    <location>
        <position position="199"/>
    </location>
    <ligand>
        <name>Mg(2+)</name>
        <dbReference type="ChEBI" id="CHEBI:18420"/>
    </ligand>
</feature>
<dbReference type="RefSeq" id="WP_034558682.1">
    <property type="nucleotide sequence ID" value="NZ_FZML01000002.1"/>
</dbReference>
<evidence type="ECO:0000256" key="4">
    <source>
        <dbReference type="ARBA" id="ARBA00022723"/>
    </source>
</evidence>
<keyword evidence="13" id="KW-1185">Reference proteome</keyword>